<evidence type="ECO:0000256" key="2">
    <source>
        <dbReference type="ARBA" id="ARBA00006991"/>
    </source>
</evidence>
<dbReference type="Gene3D" id="3.30.160.60">
    <property type="entry name" value="Classic Zinc Finger"/>
    <property type="match status" value="19"/>
</dbReference>
<evidence type="ECO:0000256" key="8">
    <source>
        <dbReference type="ARBA" id="ARBA00023125"/>
    </source>
</evidence>
<keyword evidence="10" id="KW-0539">Nucleus</keyword>
<keyword evidence="7" id="KW-0805">Transcription regulation</keyword>
<feature type="compositionally biased region" description="Low complexity" evidence="12">
    <location>
        <begin position="1595"/>
        <end position="1607"/>
    </location>
</feature>
<dbReference type="Pfam" id="PF00096">
    <property type="entry name" value="zf-C2H2"/>
    <property type="match status" value="13"/>
</dbReference>
<dbReference type="InterPro" id="IPR013087">
    <property type="entry name" value="Znf_C2H2_type"/>
</dbReference>
<feature type="compositionally biased region" description="Polar residues" evidence="12">
    <location>
        <begin position="804"/>
        <end position="814"/>
    </location>
</feature>
<dbReference type="FunFam" id="3.30.160.60:FF:000110">
    <property type="entry name" value="Zinc finger protein-like"/>
    <property type="match status" value="2"/>
</dbReference>
<proteinExistence type="inferred from homology"/>
<feature type="region of interest" description="Disordered" evidence="12">
    <location>
        <begin position="880"/>
        <end position="904"/>
    </location>
</feature>
<keyword evidence="5 11" id="KW-0863">Zinc-finger</keyword>
<feature type="domain" description="C2H2-type" evidence="13">
    <location>
        <begin position="1231"/>
        <end position="1258"/>
    </location>
</feature>
<comment type="subcellular location">
    <subcellularLocation>
        <location evidence="1">Nucleus</location>
    </subcellularLocation>
</comment>
<feature type="domain" description="C2H2-type" evidence="13">
    <location>
        <begin position="1259"/>
        <end position="1283"/>
    </location>
</feature>
<feature type="domain" description="C2H2-type" evidence="13">
    <location>
        <begin position="2125"/>
        <end position="2152"/>
    </location>
</feature>
<dbReference type="FunFam" id="3.30.160.60:FF:002343">
    <property type="entry name" value="Zinc finger protein 33A"/>
    <property type="match status" value="2"/>
</dbReference>
<gene>
    <name evidence="14" type="ORF">OCBIM_22012390mg</name>
</gene>
<feature type="domain" description="C2H2-type" evidence="13">
    <location>
        <begin position="1673"/>
        <end position="1700"/>
    </location>
</feature>
<evidence type="ECO:0000256" key="3">
    <source>
        <dbReference type="ARBA" id="ARBA00022723"/>
    </source>
</evidence>
<dbReference type="SUPFAM" id="SSF57667">
    <property type="entry name" value="beta-beta-alpha zinc fingers"/>
    <property type="match status" value="12"/>
</dbReference>
<feature type="region of interest" description="Disordered" evidence="12">
    <location>
        <begin position="783"/>
        <end position="814"/>
    </location>
</feature>
<evidence type="ECO:0000256" key="1">
    <source>
        <dbReference type="ARBA" id="ARBA00004123"/>
    </source>
</evidence>
<feature type="domain" description="C2H2-type" evidence="13">
    <location>
        <begin position="2153"/>
        <end position="2180"/>
    </location>
</feature>
<dbReference type="GO" id="GO:0000978">
    <property type="term" value="F:RNA polymerase II cis-regulatory region sequence-specific DNA binding"/>
    <property type="evidence" value="ECO:0007669"/>
    <property type="project" value="TreeGrafter"/>
</dbReference>
<comment type="similarity">
    <text evidence="2">Belongs to the krueppel C2H2-type zinc-finger protein family.</text>
</comment>
<dbReference type="EMBL" id="KQ417910">
    <property type="protein sequence ID" value="KOF89894.1"/>
    <property type="molecule type" value="Genomic_DNA"/>
</dbReference>
<keyword evidence="6" id="KW-0862">Zinc</keyword>
<feature type="domain" description="C2H2-type" evidence="13">
    <location>
        <begin position="730"/>
        <end position="757"/>
    </location>
</feature>
<feature type="region of interest" description="Disordered" evidence="12">
    <location>
        <begin position="1771"/>
        <end position="1796"/>
    </location>
</feature>
<evidence type="ECO:0000256" key="11">
    <source>
        <dbReference type="PROSITE-ProRule" id="PRU00042"/>
    </source>
</evidence>
<feature type="domain" description="C2H2-type" evidence="13">
    <location>
        <begin position="500"/>
        <end position="528"/>
    </location>
</feature>
<dbReference type="KEGG" id="obi:106870020"/>
<dbReference type="GO" id="GO:0005634">
    <property type="term" value="C:nucleus"/>
    <property type="evidence" value="ECO:0007669"/>
    <property type="project" value="UniProtKB-SubCell"/>
</dbReference>
<evidence type="ECO:0000256" key="5">
    <source>
        <dbReference type="ARBA" id="ARBA00022771"/>
    </source>
</evidence>
<reference evidence="14" key="1">
    <citation type="submission" date="2015-07" db="EMBL/GenBank/DDBJ databases">
        <title>MeaNS - Measles Nucleotide Surveillance Program.</title>
        <authorList>
            <person name="Tran T."/>
            <person name="Druce J."/>
        </authorList>
    </citation>
    <scope>NUCLEOTIDE SEQUENCE</scope>
    <source>
        <strain evidence="14">UCB-OBI-ISO-001</strain>
        <tissue evidence="14">Gonad</tissue>
    </source>
</reference>
<dbReference type="PANTHER" id="PTHR23235">
    <property type="entry name" value="KRUEPPEL-LIKE TRANSCRIPTION FACTOR"/>
    <property type="match status" value="1"/>
</dbReference>
<dbReference type="FunFam" id="3.30.160.60:FF:000064">
    <property type="entry name" value="Early growth response protein 3"/>
    <property type="match status" value="1"/>
</dbReference>
<protein>
    <recommendedName>
        <fullName evidence="13">C2H2-type domain-containing protein</fullName>
    </recommendedName>
</protein>
<feature type="domain" description="C2H2-type" evidence="13">
    <location>
        <begin position="1729"/>
        <end position="1757"/>
    </location>
</feature>
<feature type="domain" description="C2H2-type" evidence="13">
    <location>
        <begin position="1701"/>
        <end position="1728"/>
    </location>
</feature>
<dbReference type="PROSITE" id="PS00028">
    <property type="entry name" value="ZINC_FINGER_C2H2_1"/>
    <property type="match status" value="21"/>
</dbReference>
<keyword evidence="4" id="KW-0677">Repeat</keyword>
<keyword evidence="8" id="KW-0238">DNA-binding</keyword>
<feature type="compositionally biased region" description="Basic residues" evidence="12">
    <location>
        <begin position="783"/>
        <end position="800"/>
    </location>
</feature>
<feature type="domain" description="C2H2-type" evidence="13">
    <location>
        <begin position="1203"/>
        <end position="1230"/>
    </location>
</feature>
<dbReference type="EMBL" id="KQ417910">
    <property type="protein sequence ID" value="KOF89895.1"/>
    <property type="molecule type" value="Genomic_DNA"/>
</dbReference>
<feature type="domain" description="C2H2-type" evidence="13">
    <location>
        <begin position="141"/>
        <end position="168"/>
    </location>
</feature>
<feature type="region of interest" description="Disordered" evidence="12">
    <location>
        <begin position="1878"/>
        <end position="1900"/>
    </location>
</feature>
<feature type="domain" description="C2H2-type" evidence="13">
    <location>
        <begin position="964"/>
        <end position="992"/>
    </location>
</feature>
<keyword evidence="9" id="KW-0804">Transcription</keyword>
<evidence type="ECO:0000256" key="12">
    <source>
        <dbReference type="SAM" id="MobiDB-lite"/>
    </source>
</evidence>
<organism evidence="14">
    <name type="scientific">Octopus bimaculoides</name>
    <name type="common">California two-spotted octopus</name>
    <dbReference type="NCBI Taxonomy" id="37653"/>
    <lineage>
        <taxon>Eukaryota</taxon>
        <taxon>Metazoa</taxon>
        <taxon>Spiralia</taxon>
        <taxon>Lophotrochozoa</taxon>
        <taxon>Mollusca</taxon>
        <taxon>Cephalopoda</taxon>
        <taxon>Coleoidea</taxon>
        <taxon>Octopodiformes</taxon>
        <taxon>Octopoda</taxon>
        <taxon>Incirrata</taxon>
        <taxon>Octopodidae</taxon>
        <taxon>Octopus</taxon>
    </lineage>
</organism>
<evidence type="ECO:0000256" key="6">
    <source>
        <dbReference type="ARBA" id="ARBA00022833"/>
    </source>
</evidence>
<dbReference type="FunFam" id="3.30.160.60:FF:000358">
    <property type="entry name" value="zinc finger protein 24"/>
    <property type="match status" value="1"/>
</dbReference>
<evidence type="ECO:0000259" key="13">
    <source>
        <dbReference type="PROSITE" id="PS50157"/>
    </source>
</evidence>
<feature type="domain" description="C2H2-type" evidence="13">
    <location>
        <begin position="472"/>
        <end position="499"/>
    </location>
</feature>
<dbReference type="OrthoDB" id="10284440at2759"/>
<accession>A0A0L8HM82</accession>
<dbReference type="InterPro" id="IPR036236">
    <property type="entry name" value="Znf_C2H2_sf"/>
</dbReference>
<feature type="domain" description="C2H2-type" evidence="13">
    <location>
        <begin position="758"/>
        <end position="789"/>
    </location>
</feature>
<evidence type="ECO:0000256" key="4">
    <source>
        <dbReference type="ARBA" id="ARBA00022737"/>
    </source>
</evidence>
<feature type="domain" description="C2H2-type" evidence="13">
    <location>
        <begin position="169"/>
        <end position="196"/>
    </location>
</feature>
<dbReference type="FunFam" id="3.30.160.60:FF:000100">
    <property type="entry name" value="Zinc finger 45-like"/>
    <property type="match status" value="1"/>
</dbReference>
<name>A0A0L8HM82_OCTBM</name>
<evidence type="ECO:0000256" key="10">
    <source>
        <dbReference type="ARBA" id="ARBA00023242"/>
    </source>
</evidence>
<keyword evidence="3" id="KW-0479">Metal-binding</keyword>
<dbReference type="GO" id="GO:0008270">
    <property type="term" value="F:zinc ion binding"/>
    <property type="evidence" value="ECO:0007669"/>
    <property type="project" value="UniProtKB-KW"/>
</dbReference>
<feature type="domain" description="C2H2-type" evidence="13">
    <location>
        <begin position="444"/>
        <end position="471"/>
    </location>
</feature>
<feature type="domain" description="C2H2-type" evidence="13">
    <location>
        <begin position="2181"/>
        <end position="2209"/>
    </location>
</feature>
<dbReference type="PANTHER" id="PTHR23235:SF176">
    <property type="entry name" value="C2H2-TYPE DOMAIN-CONTAINING PROTEIN"/>
    <property type="match status" value="1"/>
</dbReference>
<dbReference type="FunFam" id="3.30.160.60:FF:000446">
    <property type="entry name" value="Zinc finger protein"/>
    <property type="match status" value="1"/>
</dbReference>
<evidence type="ECO:0000256" key="7">
    <source>
        <dbReference type="ARBA" id="ARBA00023015"/>
    </source>
</evidence>
<evidence type="ECO:0000256" key="9">
    <source>
        <dbReference type="ARBA" id="ARBA00023163"/>
    </source>
</evidence>
<dbReference type="SMART" id="SM00355">
    <property type="entry name" value="ZnF_C2H2"/>
    <property type="match status" value="22"/>
</dbReference>
<dbReference type="PROSITE" id="PS50157">
    <property type="entry name" value="ZINC_FINGER_C2H2_2"/>
    <property type="match status" value="21"/>
</dbReference>
<feature type="domain" description="C2H2-type" evidence="13">
    <location>
        <begin position="197"/>
        <end position="225"/>
    </location>
</feature>
<feature type="region of interest" description="Disordered" evidence="12">
    <location>
        <begin position="1589"/>
        <end position="1614"/>
    </location>
</feature>
<dbReference type="FunFam" id="3.30.160.60:FF:001498">
    <property type="entry name" value="Zinc finger protein 404"/>
    <property type="match status" value="1"/>
</dbReference>
<sequence>MHKIVEYLPKFKLSLHLYHQVTSGKSCQQILLQETVILLFQLSFESKRNGWNLTSLCLVIAFENNLAIIPLLKNADKLHSTRISIQFVIFFIANKSNSEHLFFISYPVHELVTDILTSSHNNKMSTDKHSSLKSRKSIKKHRCEFCNKEFMSSSALVIHRRSHTGLRPYKCPFCSRAFSQMTGIQHHIRTHTGERPYVCNICHFKFSRSDSLARHIKKRHSSVQNGLVKRKKKTSEISKKQLLLSYYNNSHSDPTTSQLTDSSFMLNGFLDVPTEFQSSNLGINSDVHITDDSSKNSRLKFPDETHSHNKVTDSFIRDKRFTHSRIQSPRLRTKSMDKKYSFSNCNLPEFRYSDVAHQRISVPQNEISENSRKNYKRTEETSLLQSKVNKRCNYNPNISYANNLDNIHFKNVSDISISTELESKLHNYQYANRRNLDTKNGKYHKCFFCFKCFASKSALNIHKRIHTGIRPYVCKMCGRSFTQKTGLRHHYRTHTQERPYKCSICFYAFARSDSLLRHTKLRHKKLKKKAPVYNKQLRKPPECYPNSEHFLEKSGSFKQVVLQNENNNIFENDHLVAKNVNDLDIHEYSIRNNTNSNHVSVVDSTLLLDPLITVSDEINYGRHHVQSTDFSNSNLSSGVVLNIERPEITRTNSPIYITDDEEEFDVISFPEKNENVPAVKSCLKPSTNSKNTTGKYGKKRNLPCNFCHKTFSSFSVLKVHRRIHTGVRPYRCKFCGRSFTQQTGLTHHLRTHTGEKPYSCGNCNAQFSRSDSLARHWRQQHLKHSNTKGNHLKQINRTKKDHVSSSSTDENLSISAKDVRLSESETNNVQEISDNNPSLDQVNFASVVIKSEVSNDEPVQAVICDTSSKDEPVQAVICDTSSNDDAGTADKLETDDLSPTWKSGSSYRDDGNFSNIEIETFEPVPNAFSPSNEPNLQLKCSSCKKVFNDKTLLSSHVCEVNTEYQCFLCDMNFNNTILLAEHMSEQHNLKQNCKREGELSQFSFEDEFGSLVEMVITHNNDRDVCRIYLSDFSENTQTIEMNMDEKINQNLSDIWESTENRKLEVAQHSPNGFDSKANIFCQSDYNAGTISNHKDSSEDILQIKLEQDQQEISDIVSQNNSSFESFCLTNQEQEFRNALEPNTSPLGTQTNGINSEASNFVDNSSDAGISIPLLDLNQCKTEDNDSNTAQLNKDSKQTRHKQRQCEFCKKSFNSKWALIIHRRSHTGEKPYECGHCGRGFSQLSGVQHHILTHTGERPFECQICHFKFARSDSLVRHTRLKHSECARENGSKEEPKKVSTLSNDQSLVRDLRNAYSTDMLDMETDIQNNCTMIEPMLQDKNLINLSEYPLLLSSQVKESDTKENIASNSEDHITLKDIHKEVDFDKDIKNCNMLDLSLSPSKDISAKQIKTFDCKFCGSLFPNSDVLLQHLMLSHSNEIILNDIKTDILLKSGSEQNKNSSQDFLSISESKEALTFHSSNASSFTENCLQRDSILHLLKEYDLGMVTENNSTLNRDESNPNFNVDLKYIENVETIPLDRLEQNGDGQEMDQSQNSFQNIIDITETNFDLKETSVDEIIEKDLNTSEEKNLKDVDVGNVEENNNNNNNNDDDDDDVICITPENFPSSFQMNSLKAFAEDFHVTEEKSYEASYMSLTDNNNVSAREVTEQSNRSNSCRFCGKSFPTQSALKVHQRTHTGLRPYKCPTCGRAFTQKVGLQHHVRTHTGERPYQCKYCIQKFARSDSLGRHIRHKHLKATKDLNSVSNYQKSLVSPLSLESDANQEAARKREMNGGNSNQLESNFIESQEHSSSTNPNQKDFVMMTPNSFGDLFVLEPSDNHVKNNLNECFQEYISYSRLNDDNHIDRKTLNICDQMEERMQNSSYSTPNASLLQSSSNTPGKSSDTIVLEEMAINISDSECNSPEQNTTIKYENDLTCDICCKEFSNSHLLIKHLKDHINASKETATNPDKTISAPVPTCYLIDLSDESLEQKSQSELDIDLMESDLLSNITKEKCMENKNATEMQEFNSRTDPKIASSSLPNLIDDDSQTEIGIEKNADNYQLVTETEDTNTTTSVLSNMISPNLLPHHTNVVSTGTRDNITCSKTNNNSLLIIKDGTRFKLGHKRHICKYCSKSFASSSALVIHTRTHTGERPYECDYCSRAFSQVTGLRHHIRTHTGYKPYSCHFCYYRFARSDSLARHLKLEHQKRNKDTSSGKDVNAIQ</sequence>
<dbReference type="GO" id="GO:0000981">
    <property type="term" value="F:DNA-binding transcription factor activity, RNA polymerase II-specific"/>
    <property type="evidence" value="ECO:0007669"/>
    <property type="project" value="TreeGrafter"/>
</dbReference>
<feature type="domain" description="C2H2-type" evidence="13">
    <location>
        <begin position="702"/>
        <end position="729"/>
    </location>
</feature>
<feature type="domain" description="C2H2-type" evidence="13">
    <location>
        <begin position="1933"/>
        <end position="1960"/>
    </location>
</feature>
<feature type="domain" description="C2H2-type" evidence="13">
    <location>
        <begin position="1412"/>
        <end position="1440"/>
    </location>
</feature>
<evidence type="ECO:0000313" key="14">
    <source>
        <dbReference type="EMBL" id="KOF89895.1"/>
    </source>
</evidence>